<dbReference type="PANTHER" id="PTHR47236">
    <property type="entry name" value="GENE, 32742-RELATED-RELATED"/>
    <property type="match status" value="1"/>
</dbReference>
<dbReference type="EMBL" id="JAFBMS010000011">
    <property type="protein sequence ID" value="KAG9348566.1"/>
    <property type="molecule type" value="Genomic_DNA"/>
</dbReference>
<proteinExistence type="predicted"/>
<comment type="caution">
    <text evidence="1">The sequence shown here is derived from an EMBL/GenBank/DDBJ whole genome shotgun (WGS) entry which is preliminary data.</text>
</comment>
<protein>
    <submittedName>
        <fullName evidence="1">Uncharacterized protein</fullName>
    </submittedName>
</protein>
<reference evidence="1" key="1">
    <citation type="thesis" date="2021" institute="BYU ScholarsArchive" country="Provo, UT, USA">
        <title>Applications of and Algorithms for Genome Assembly and Genomic Analyses with an Emphasis on Marine Teleosts.</title>
        <authorList>
            <person name="Pickett B.D."/>
        </authorList>
    </citation>
    <scope>NUCLEOTIDE SEQUENCE</scope>
    <source>
        <strain evidence="1">HI-2016</strain>
    </source>
</reference>
<keyword evidence="2" id="KW-1185">Reference proteome</keyword>
<evidence type="ECO:0000313" key="1">
    <source>
        <dbReference type="EMBL" id="KAG9348566.1"/>
    </source>
</evidence>
<evidence type="ECO:0000313" key="2">
    <source>
        <dbReference type="Proteomes" id="UP000824540"/>
    </source>
</evidence>
<dbReference type="InterPro" id="IPR009030">
    <property type="entry name" value="Growth_fac_rcpt_cys_sf"/>
</dbReference>
<dbReference type="PANTHER" id="PTHR47236:SF4">
    <property type="entry name" value="GENE 9195-RELATED"/>
    <property type="match status" value="1"/>
</dbReference>
<accession>A0A8T2PA31</accession>
<gene>
    <name evidence="1" type="ORF">JZ751_002302</name>
</gene>
<feature type="non-terminal residue" evidence="1">
    <location>
        <position position="123"/>
    </location>
</feature>
<dbReference type="OrthoDB" id="439917at2759"/>
<dbReference type="Proteomes" id="UP000824540">
    <property type="component" value="Unassembled WGS sequence"/>
</dbReference>
<dbReference type="AlphaFoldDB" id="A0A8T2PA31"/>
<organism evidence="1 2">
    <name type="scientific">Albula glossodonta</name>
    <name type="common">roundjaw bonefish</name>
    <dbReference type="NCBI Taxonomy" id="121402"/>
    <lineage>
        <taxon>Eukaryota</taxon>
        <taxon>Metazoa</taxon>
        <taxon>Chordata</taxon>
        <taxon>Craniata</taxon>
        <taxon>Vertebrata</taxon>
        <taxon>Euteleostomi</taxon>
        <taxon>Actinopterygii</taxon>
        <taxon>Neopterygii</taxon>
        <taxon>Teleostei</taxon>
        <taxon>Albuliformes</taxon>
        <taxon>Albulidae</taxon>
        <taxon>Albula</taxon>
    </lineage>
</organism>
<name>A0A8T2PA31_9TELE</name>
<dbReference type="SUPFAM" id="SSF57184">
    <property type="entry name" value="Growth factor receptor domain"/>
    <property type="match status" value="1"/>
</dbReference>
<sequence length="123" mass="12987">MVPQPCPNGTFTPPDLRGLKEEGECLPCPPGHFCRSGRILGHCAAGYLCVLGSSEATPQGLLLDNSSQCGWGVQCAGPCPAGFYCVEGAEEPQACPSQTVRAAPGATMRQDCLPCPPRHWCRE</sequence>